<dbReference type="FunCoup" id="A0A251UQW4">
    <property type="interactions" value="869"/>
</dbReference>
<dbReference type="InterPro" id="IPR011990">
    <property type="entry name" value="TPR-like_helical_dom_sf"/>
</dbReference>
<dbReference type="EMBL" id="CM007894">
    <property type="protein sequence ID" value="OTG25767.1"/>
    <property type="molecule type" value="Genomic_DNA"/>
</dbReference>
<feature type="repeat" description="TPR" evidence="4">
    <location>
        <begin position="189"/>
        <end position="222"/>
    </location>
</feature>
<dbReference type="Gene3D" id="1.20.5.420">
    <property type="entry name" value="Immunoglobulin FC, subunit C"/>
    <property type="match status" value="1"/>
</dbReference>
<dbReference type="Pfam" id="PF00515">
    <property type="entry name" value="TPR_1"/>
    <property type="match status" value="1"/>
</dbReference>
<gene>
    <name evidence="8" type="primary">TPR8</name>
    <name evidence="8" type="ORF">HannXRQ_Chr05g0151131</name>
    <name evidence="7" type="ORF">HanXRQr2_Chr05g0222281</name>
</gene>
<feature type="domain" description="SGTA homodimerisation" evidence="6">
    <location>
        <begin position="12"/>
        <end position="68"/>
    </location>
</feature>
<proteinExistence type="inferred from homology"/>
<evidence type="ECO:0000313" key="8">
    <source>
        <dbReference type="EMBL" id="OTG25767.1"/>
    </source>
</evidence>
<dbReference type="FunFam" id="1.25.40.10:FF:000330">
    <property type="entry name" value="Tetratricopeptide repeat (TPR)-like superfamily protein"/>
    <property type="match status" value="1"/>
</dbReference>
<dbReference type="InParanoid" id="A0A251UQW4"/>
<evidence type="ECO:0000313" key="9">
    <source>
        <dbReference type="Proteomes" id="UP000215914"/>
    </source>
</evidence>
<sequence>MANLKADSPLCRRIVASFLNFLNSVEPSSVSDVESLEVARDCLSEAFKIGPSATSSVPKSESLVHIFTSQTGPNNEIKSDQVNAESHASSTTNAPVVSEDELFVQFFGSLEKVHYFGTTSGDDEHVLDRATQLFHNALVEMKNSERAEINLKNLADTFKLQGNKAMQSKVYSDAIELYTIAIALCDDNAVYYCNRAAAYTQNNQHTEAIHDCHKAIAIDPTYSKAYSRLGFSYYAQGNYRDAIEKGFRRALQLDPNNESVRGNIQAAEQKLREEYRRAERGRSSSSWGYSNGGSRSHGPIPPFPGFPTSMAESVDMSSFMADLSSRMQAGDGGPGIRRMNTGDDLPPGVTRINPGDDLPEEIIEGIRSAMQMFHERDGTADNSDGN</sequence>
<dbReference type="EMBL" id="MNCJ02000320">
    <property type="protein sequence ID" value="KAF5806510.1"/>
    <property type="molecule type" value="Genomic_DNA"/>
</dbReference>
<dbReference type="SUPFAM" id="SSF48452">
    <property type="entry name" value="TPR-like"/>
    <property type="match status" value="1"/>
</dbReference>
<dbReference type="InterPro" id="IPR019734">
    <property type="entry name" value="TPR_rpt"/>
</dbReference>
<dbReference type="OMA" id="NCVEHAS"/>
<reference evidence="8" key="2">
    <citation type="submission" date="2017-02" db="EMBL/GenBank/DDBJ databases">
        <title>Sunflower complete genome.</title>
        <authorList>
            <person name="Langlade N."/>
            <person name="Munos S."/>
        </authorList>
    </citation>
    <scope>NUCLEOTIDE SEQUENCE [LARGE SCALE GENOMIC DNA]</scope>
    <source>
        <tissue evidence="8">Leaves</tissue>
    </source>
</reference>
<dbReference type="GO" id="GO:0016020">
    <property type="term" value="C:membrane"/>
    <property type="evidence" value="ECO:0000318"/>
    <property type="project" value="GO_Central"/>
</dbReference>
<dbReference type="PANTHER" id="PTHR45831">
    <property type="entry name" value="LD24721P"/>
    <property type="match status" value="1"/>
</dbReference>
<dbReference type="PANTHER" id="PTHR45831:SF2">
    <property type="entry name" value="LD24721P"/>
    <property type="match status" value="1"/>
</dbReference>
<comment type="similarity">
    <text evidence="1">Belongs to the SGT family.</text>
</comment>
<accession>A0A251UQW4</accession>
<dbReference type="SMART" id="SM00028">
    <property type="entry name" value="TPR"/>
    <property type="match status" value="3"/>
</dbReference>
<feature type="compositionally biased region" description="Low complexity" evidence="5">
    <location>
        <begin position="283"/>
        <end position="296"/>
    </location>
</feature>
<dbReference type="PROSITE" id="PS50005">
    <property type="entry name" value="TPR"/>
    <property type="match status" value="2"/>
</dbReference>
<dbReference type="OrthoDB" id="2423701at2759"/>
<evidence type="ECO:0000313" key="7">
    <source>
        <dbReference type="EMBL" id="KAF5806510.1"/>
    </source>
</evidence>
<dbReference type="Proteomes" id="UP000215914">
    <property type="component" value="Chromosome 5"/>
</dbReference>
<dbReference type="Gene3D" id="1.25.40.10">
    <property type="entry name" value="Tetratricopeptide repeat domain"/>
    <property type="match status" value="1"/>
</dbReference>
<feature type="region of interest" description="Disordered" evidence="5">
    <location>
        <begin position="326"/>
        <end position="358"/>
    </location>
</feature>
<dbReference type="Gramene" id="mRNA:HanXRQr2_Chr05g0222281">
    <property type="protein sequence ID" value="mRNA:HanXRQr2_Chr05g0222281"/>
    <property type="gene ID" value="HanXRQr2_Chr05g0222281"/>
</dbReference>
<feature type="region of interest" description="Disordered" evidence="5">
    <location>
        <begin position="275"/>
        <end position="304"/>
    </location>
</feature>
<dbReference type="Pfam" id="PF16546">
    <property type="entry name" value="SGTA_dimer"/>
    <property type="match status" value="1"/>
</dbReference>
<dbReference type="Pfam" id="PF07719">
    <property type="entry name" value="TPR_2"/>
    <property type="match status" value="1"/>
</dbReference>
<feature type="region of interest" description="Disordered" evidence="5">
    <location>
        <begin position="70"/>
        <end position="91"/>
    </location>
</feature>
<name>A0A251UQW4_HELAN</name>
<protein>
    <submittedName>
        <fullName evidence="8">Putative tetratricopeptide repeat (TPR)-like superfamily protein</fullName>
    </submittedName>
    <submittedName>
        <fullName evidence="7">Tetratricopeptide-like helical domain superfamily, SGTA, homodimerization</fullName>
    </submittedName>
</protein>
<keyword evidence="2" id="KW-0677">Repeat</keyword>
<dbReference type="InterPro" id="IPR047150">
    <property type="entry name" value="SGT"/>
</dbReference>
<organism evidence="8 9">
    <name type="scientific">Helianthus annuus</name>
    <name type="common">Common sunflower</name>
    <dbReference type="NCBI Taxonomy" id="4232"/>
    <lineage>
        <taxon>Eukaryota</taxon>
        <taxon>Viridiplantae</taxon>
        <taxon>Streptophyta</taxon>
        <taxon>Embryophyta</taxon>
        <taxon>Tracheophyta</taxon>
        <taxon>Spermatophyta</taxon>
        <taxon>Magnoliopsida</taxon>
        <taxon>eudicotyledons</taxon>
        <taxon>Gunneridae</taxon>
        <taxon>Pentapetalae</taxon>
        <taxon>asterids</taxon>
        <taxon>campanulids</taxon>
        <taxon>Asterales</taxon>
        <taxon>Asteraceae</taxon>
        <taxon>Asteroideae</taxon>
        <taxon>Heliantheae alliance</taxon>
        <taxon>Heliantheae</taxon>
        <taxon>Helianthus</taxon>
    </lineage>
</organism>
<dbReference type="AlphaFoldDB" id="A0A251UQW4"/>
<evidence type="ECO:0000259" key="6">
    <source>
        <dbReference type="Pfam" id="PF16546"/>
    </source>
</evidence>
<dbReference type="GO" id="GO:0060090">
    <property type="term" value="F:molecular adaptor activity"/>
    <property type="evidence" value="ECO:0000318"/>
    <property type="project" value="GO_Central"/>
</dbReference>
<dbReference type="GO" id="GO:0006620">
    <property type="term" value="P:post-translational protein targeting to endoplasmic reticulum membrane"/>
    <property type="evidence" value="ECO:0000318"/>
    <property type="project" value="GO_Central"/>
</dbReference>
<evidence type="ECO:0000256" key="1">
    <source>
        <dbReference type="ARBA" id="ARBA00008175"/>
    </source>
</evidence>
<reference evidence="7" key="3">
    <citation type="submission" date="2020-06" db="EMBL/GenBank/DDBJ databases">
        <title>Helianthus annuus Genome sequencing and assembly Release 2.</title>
        <authorList>
            <person name="Gouzy J."/>
            <person name="Langlade N."/>
            <person name="Munos S."/>
        </authorList>
    </citation>
    <scope>NUCLEOTIDE SEQUENCE</scope>
    <source>
        <tissue evidence="7">Leaves</tissue>
    </source>
</reference>
<evidence type="ECO:0000256" key="3">
    <source>
        <dbReference type="ARBA" id="ARBA00022803"/>
    </source>
</evidence>
<dbReference type="GO" id="GO:0072380">
    <property type="term" value="C:TRC complex"/>
    <property type="evidence" value="ECO:0000318"/>
    <property type="project" value="GO_Central"/>
</dbReference>
<keyword evidence="9" id="KW-1185">Reference proteome</keyword>
<keyword evidence="3 4" id="KW-0802">TPR repeat</keyword>
<feature type="repeat" description="TPR" evidence="4">
    <location>
        <begin position="223"/>
        <end position="257"/>
    </location>
</feature>
<dbReference type="STRING" id="4232.A0A251UQW4"/>
<dbReference type="InterPro" id="IPR032374">
    <property type="entry name" value="SGTA_dimer"/>
</dbReference>
<reference evidence="7 9" key="1">
    <citation type="journal article" date="2017" name="Nature">
        <title>The sunflower genome provides insights into oil metabolism, flowering and Asterid evolution.</title>
        <authorList>
            <person name="Badouin H."/>
            <person name="Gouzy J."/>
            <person name="Grassa C.J."/>
            <person name="Murat F."/>
            <person name="Staton S.E."/>
            <person name="Cottret L."/>
            <person name="Lelandais-Briere C."/>
            <person name="Owens G.L."/>
            <person name="Carrere S."/>
            <person name="Mayjonade B."/>
            <person name="Legrand L."/>
            <person name="Gill N."/>
            <person name="Kane N.C."/>
            <person name="Bowers J.E."/>
            <person name="Hubner S."/>
            <person name="Bellec A."/>
            <person name="Berard A."/>
            <person name="Berges H."/>
            <person name="Blanchet N."/>
            <person name="Boniface M.C."/>
            <person name="Brunel D."/>
            <person name="Catrice O."/>
            <person name="Chaidir N."/>
            <person name="Claudel C."/>
            <person name="Donnadieu C."/>
            <person name="Faraut T."/>
            <person name="Fievet G."/>
            <person name="Helmstetter N."/>
            <person name="King M."/>
            <person name="Knapp S.J."/>
            <person name="Lai Z."/>
            <person name="Le Paslier M.C."/>
            <person name="Lippi Y."/>
            <person name="Lorenzon L."/>
            <person name="Mandel J.R."/>
            <person name="Marage G."/>
            <person name="Marchand G."/>
            <person name="Marquand E."/>
            <person name="Bret-Mestries E."/>
            <person name="Morien E."/>
            <person name="Nambeesan S."/>
            <person name="Nguyen T."/>
            <person name="Pegot-Espagnet P."/>
            <person name="Pouilly N."/>
            <person name="Raftis F."/>
            <person name="Sallet E."/>
            <person name="Schiex T."/>
            <person name="Thomas J."/>
            <person name="Vandecasteele C."/>
            <person name="Vares D."/>
            <person name="Vear F."/>
            <person name="Vautrin S."/>
            <person name="Crespi M."/>
            <person name="Mangin B."/>
            <person name="Burke J.M."/>
            <person name="Salse J."/>
            <person name="Munos S."/>
            <person name="Vincourt P."/>
            <person name="Rieseberg L.H."/>
            <person name="Langlade N.B."/>
        </authorList>
    </citation>
    <scope>NUCLEOTIDE SEQUENCE [LARGE SCALE GENOMIC DNA]</scope>
    <source>
        <strain evidence="9">cv. SF193</strain>
        <tissue evidence="7">Leaves</tissue>
    </source>
</reference>
<evidence type="ECO:0000256" key="4">
    <source>
        <dbReference type="PROSITE-ProRule" id="PRU00339"/>
    </source>
</evidence>
<dbReference type="InterPro" id="IPR013105">
    <property type="entry name" value="TPR_2"/>
</dbReference>
<evidence type="ECO:0000256" key="2">
    <source>
        <dbReference type="ARBA" id="ARBA00022737"/>
    </source>
</evidence>
<evidence type="ECO:0000256" key="5">
    <source>
        <dbReference type="SAM" id="MobiDB-lite"/>
    </source>
</evidence>